<dbReference type="AlphaFoldDB" id="A0A023AWX7"/>
<gene>
    <name evidence="1" type="ORF">GNI_180220</name>
</gene>
<protein>
    <submittedName>
        <fullName evidence="1">Uncharacterized protein</fullName>
    </submittedName>
</protein>
<organism evidence="1 2">
    <name type="scientific">Gregarina niphandrodes</name>
    <name type="common">Septate eugregarine</name>
    <dbReference type="NCBI Taxonomy" id="110365"/>
    <lineage>
        <taxon>Eukaryota</taxon>
        <taxon>Sar</taxon>
        <taxon>Alveolata</taxon>
        <taxon>Apicomplexa</taxon>
        <taxon>Conoidasida</taxon>
        <taxon>Gregarinasina</taxon>
        <taxon>Eugregarinorida</taxon>
        <taxon>Gregarinidae</taxon>
        <taxon>Gregarina</taxon>
    </lineage>
</organism>
<evidence type="ECO:0000313" key="1">
    <source>
        <dbReference type="EMBL" id="EZG43251.1"/>
    </source>
</evidence>
<accession>A0A023AWX7</accession>
<dbReference type="VEuPathDB" id="CryptoDB:GNI_180220"/>
<dbReference type="GeneID" id="22916063"/>
<name>A0A023AWX7_GRENI</name>
<sequence length="293" mass="33310">MAQEDVEPEGRGGALSGQDALYMTMTSEVRQASMDLMKDLEFGFPPGALEEAARDPYYFIGRREMPYVSDMLVEPGLWRRLTELFYGVKRYYVDYVVEYGGQKRREVADRVLLLRLKSSLRSCRTLQIGRDKWESDITRWKASQLGQGILQAMLGSLYYTQGLLETQRLLAAEDVVANIVKGGTSWGSDRLGSWDARHGRALTRHYTRQLIGHPRPYHLGSLTFFDVLSRSLYLQDQIHPLNPDLSKLYTILTPTNTKNEYTHPWTISSKDHAETAIALLGKCIGEQPNLAKS</sequence>
<evidence type="ECO:0000313" key="2">
    <source>
        <dbReference type="Proteomes" id="UP000019763"/>
    </source>
</evidence>
<dbReference type="Proteomes" id="UP000019763">
    <property type="component" value="Unassembled WGS sequence"/>
</dbReference>
<reference evidence="1" key="1">
    <citation type="submission" date="2013-12" db="EMBL/GenBank/DDBJ databases">
        <authorList>
            <person name="Omoto C.K."/>
            <person name="Sibley D."/>
            <person name="Venepally P."/>
            <person name="Hadjithomas M."/>
            <person name="Karamycheva S."/>
            <person name="Brunk B."/>
            <person name="Roos D."/>
            <person name="Caler E."/>
            <person name="Lorenzi H."/>
        </authorList>
    </citation>
    <scope>NUCLEOTIDE SEQUENCE</scope>
</reference>
<dbReference type="EMBL" id="AFNH02001360">
    <property type="protein sequence ID" value="EZG43251.1"/>
    <property type="molecule type" value="Genomic_DNA"/>
</dbReference>
<proteinExistence type="predicted"/>
<dbReference type="RefSeq" id="XP_011133491.1">
    <property type="nucleotide sequence ID" value="XM_011135189.1"/>
</dbReference>
<keyword evidence="2" id="KW-1185">Reference proteome</keyword>
<comment type="caution">
    <text evidence="1">The sequence shown here is derived from an EMBL/GenBank/DDBJ whole genome shotgun (WGS) entry which is preliminary data.</text>
</comment>